<proteinExistence type="predicted"/>
<dbReference type="Proteomes" id="UP001062846">
    <property type="component" value="Chromosome 10"/>
</dbReference>
<evidence type="ECO:0000313" key="1">
    <source>
        <dbReference type="EMBL" id="KAI8534567.1"/>
    </source>
</evidence>
<name>A0ACC0M1Z1_RHOML</name>
<gene>
    <name evidence="1" type="ORF">RHMOL_Rhmol10G0100300</name>
</gene>
<comment type="caution">
    <text evidence="1">The sequence shown here is derived from an EMBL/GenBank/DDBJ whole genome shotgun (WGS) entry which is preliminary data.</text>
</comment>
<evidence type="ECO:0000313" key="2">
    <source>
        <dbReference type="Proteomes" id="UP001062846"/>
    </source>
</evidence>
<protein>
    <submittedName>
        <fullName evidence="1">Uncharacterized protein</fullName>
    </submittedName>
</protein>
<accession>A0ACC0M1Z1</accession>
<sequence>MLVYAKCRSSSRPSFASLLIAPRGWPSGQGLCLKVCSLLLRGLSYSPDNHLLLFPWQSRKLKLERIRHCQCDVAALRLRMESKMLIYPKLASTGRDFKHSISWRTFAMPLSLEKESSSPEPENYSSNDEDAPKTSSEELLENPLCSDEVSFKIHLLLMLFYILRNRPILDSGHLNDEKVCCLMLDPNLESEPFDEEITLQVEMDSGNLNGANRESLSQLKALLADSERAKLIKKLSEANQQNRFLKRQLNIKEGALANFKTELAVSELEIQALVALAEEITKYGIPAGSRKINGKYIQSHLLSRLKGLVSFDYFSMIDLRFKAVDDKLKEHTKGVEAAQSKQVHLFWCGMAESVQVMGTFDGWSQGEHLSPEYSGSYTKFSTMLMLRPGRRKEEVHAKYKQYFCIIDTAYIYVLSNI</sequence>
<dbReference type="EMBL" id="CM046397">
    <property type="protein sequence ID" value="KAI8534567.1"/>
    <property type="molecule type" value="Genomic_DNA"/>
</dbReference>
<organism evidence="1 2">
    <name type="scientific">Rhododendron molle</name>
    <name type="common">Chinese azalea</name>
    <name type="synonym">Azalea mollis</name>
    <dbReference type="NCBI Taxonomy" id="49168"/>
    <lineage>
        <taxon>Eukaryota</taxon>
        <taxon>Viridiplantae</taxon>
        <taxon>Streptophyta</taxon>
        <taxon>Embryophyta</taxon>
        <taxon>Tracheophyta</taxon>
        <taxon>Spermatophyta</taxon>
        <taxon>Magnoliopsida</taxon>
        <taxon>eudicotyledons</taxon>
        <taxon>Gunneridae</taxon>
        <taxon>Pentapetalae</taxon>
        <taxon>asterids</taxon>
        <taxon>Ericales</taxon>
        <taxon>Ericaceae</taxon>
        <taxon>Ericoideae</taxon>
        <taxon>Rhodoreae</taxon>
        <taxon>Rhododendron</taxon>
    </lineage>
</organism>
<keyword evidence="2" id="KW-1185">Reference proteome</keyword>
<reference evidence="1" key="1">
    <citation type="submission" date="2022-02" db="EMBL/GenBank/DDBJ databases">
        <title>Plant Genome Project.</title>
        <authorList>
            <person name="Zhang R.-G."/>
        </authorList>
    </citation>
    <scope>NUCLEOTIDE SEQUENCE</scope>
    <source>
        <strain evidence="1">AT1</strain>
    </source>
</reference>